<protein>
    <submittedName>
        <fullName evidence="3">Uncharacterized protein</fullName>
    </submittedName>
</protein>
<feature type="compositionally biased region" description="Basic and acidic residues" evidence="1">
    <location>
        <begin position="1"/>
        <end position="21"/>
    </location>
</feature>
<reference evidence="3" key="1">
    <citation type="submission" date="2020-02" db="EMBL/GenBank/DDBJ databases">
        <authorList>
            <person name="Meier V. D."/>
        </authorList>
    </citation>
    <scope>NUCLEOTIDE SEQUENCE</scope>
    <source>
        <strain evidence="3">AVDCRST_MAG90</strain>
    </source>
</reference>
<keyword evidence="2" id="KW-0472">Membrane</keyword>
<organism evidence="3">
    <name type="scientific">uncultured Microvirga sp</name>
    <dbReference type="NCBI Taxonomy" id="412392"/>
    <lineage>
        <taxon>Bacteria</taxon>
        <taxon>Pseudomonadati</taxon>
        <taxon>Pseudomonadota</taxon>
        <taxon>Alphaproteobacteria</taxon>
        <taxon>Hyphomicrobiales</taxon>
        <taxon>Methylobacteriaceae</taxon>
        <taxon>Microvirga</taxon>
        <taxon>environmental samples</taxon>
    </lineage>
</organism>
<sequence length="85" mass="9549">MRPDREQEARDALERVRRDSETIGGSSLARATRKLGAHFAGQDAEGDRSGETDPVEVWGRRIGRALSLLGVVGLTYWLGVQLRWW</sequence>
<proteinExistence type="predicted"/>
<dbReference type="EMBL" id="CADCUC010000596">
    <property type="protein sequence ID" value="CAA9358928.1"/>
    <property type="molecule type" value="Genomic_DNA"/>
</dbReference>
<evidence type="ECO:0000256" key="1">
    <source>
        <dbReference type="SAM" id="MobiDB-lite"/>
    </source>
</evidence>
<name>A0A6J4MJF6_9HYPH</name>
<feature type="region of interest" description="Disordered" evidence="1">
    <location>
        <begin position="1"/>
        <end position="26"/>
    </location>
</feature>
<evidence type="ECO:0000256" key="2">
    <source>
        <dbReference type="SAM" id="Phobius"/>
    </source>
</evidence>
<dbReference type="AlphaFoldDB" id="A0A6J4MJF6"/>
<gene>
    <name evidence="3" type="ORF">AVDCRST_MAG90-2869</name>
</gene>
<keyword evidence="2" id="KW-0812">Transmembrane</keyword>
<feature type="transmembrane region" description="Helical" evidence="2">
    <location>
        <begin position="65"/>
        <end position="84"/>
    </location>
</feature>
<accession>A0A6J4MJF6</accession>
<evidence type="ECO:0000313" key="3">
    <source>
        <dbReference type="EMBL" id="CAA9358928.1"/>
    </source>
</evidence>
<keyword evidence="2" id="KW-1133">Transmembrane helix</keyword>